<protein>
    <recommendedName>
        <fullName evidence="9">G protein-coupled receptor</fullName>
    </recommendedName>
</protein>
<evidence type="ECO:0000256" key="4">
    <source>
        <dbReference type="ARBA" id="ARBA00022989"/>
    </source>
</evidence>
<keyword evidence="5 6" id="KW-0472">Membrane</keyword>
<organism evidence="7 8">
    <name type="scientific">Pristionchus mayeri</name>
    <dbReference type="NCBI Taxonomy" id="1317129"/>
    <lineage>
        <taxon>Eukaryota</taxon>
        <taxon>Metazoa</taxon>
        <taxon>Ecdysozoa</taxon>
        <taxon>Nematoda</taxon>
        <taxon>Chromadorea</taxon>
        <taxon>Rhabditida</taxon>
        <taxon>Rhabditina</taxon>
        <taxon>Diplogasteromorpha</taxon>
        <taxon>Diplogasteroidea</taxon>
        <taxon>Neodiplogasteridae</taxon>
        <taxon>Pristionchus</taxon>
    </lineage>
</organism>
<evidence type="ECO:0000256" key="3">
    <source>
        <dbReference type="ARBA" id="ARBA00022692"/>
    </source>
</evidence>
<dbReference type="Pfam" id="PF10317">
    <property type="entry name" value="7TM_GPCR_Srd"/>
    <property type="match status" value="1"/>
</dbReference>
<dbReference type="SUPFAM" id="SSF81321">
    <property type="entry name" value="Family A G protein-coupled receptor-like"/>
    <property type="match status" value="1"/>
</dbReference>
<feature type="transmembrane region" description="Helical" evidence="6">
    <location>
        <begin position="185"/>
        <end position="203"/>
    </location>
</feature>
<keyword evidence="3 6" id="KW-0812">Transmembrane</keyword>
<comment type="similarity">
    <text evidence="2">Belongs to the nematode receptor-like protein srd family.</text>
</comment>
<evidence type="ECO:0000256" key="5">
    <source>
        <dbReference type="ARBA" id="ARBA00023136"/>
    </source>
</evidence>
<dbReference type="AlphaFoldDB" id="A0AAN5DH08"/>
<reference evidence="8" key="1">
    <citation type="submission" date="2022-10" db="EMBL/GenBank/DDBJ databases">
        <title>Genome assembly of Pristionchus species.</title>
        <authorList>
            <person name="Yoshida K."/>
            <person name="Sommer R.J."/>
        </authorList>
    </citation>
    <scope>NUCLEOTIDE SEQUENCE [LARGE SCALE GENOMIC DNA]</scope>
    <source>
        <strain evidence="8">RS5460</strain>
    </source>
</reference>
<comment type="caution">
    <text evidence="7">The sequence shown here is derived from an EMBL/GenBank/DDBJ whole genome shotgun (WGS) entry which is preliminary data.</text>
</comment>
<evidence type="ECO:0008006" key="9">
    <source>
        <dbReference type="Google" id="ProtNLM"/>
    </source>
</evidence>
<evidence type="ECO:0000313" key="7">
    <source>
        <dbReference type="EMBL" id="GMR61867.1"/>
    </source>
</evidence>
<dbReference type="PANTHER" id="PTHR22945">
    <property type="entry name" value="SERPENTINE RECEPTOR, CLASS D DELTA"/>
    <property type="match status" value="1"/>
</dbReference>
<feature type="non-terminal residue" evidence="7">
    <location>
        <position position="1"/>
    </location>
</feature>
<sequence>VSASFCYYFHTLTVCFYSCAIFVTFCQLAFRYMVLHAHSKMRVEWWSVPFTAVFVAVHINTSYHQTPTEILDEIVHKYFPEFQEMNLAINGHDSLSIPVIIVNCFYIICLPTVWAGIFILRWNVLKLLNGHEVQMSQRSKLLQKAFVKSVTVQASLSLLALYPSLAYFIGQFISIHEENFLDGCFFFLQLQCAITPLVTIYYVPNYRRAIRHIAGLPNRSSVGANTTSVAGGRTEKTVHLPIRQ</sequence>
<proteinExistence type="inferred from homology"/>
<keyword evidence="4 6" id="KW-1133">Transmembrane helix</keyword>
<evidence type="ECO:0000256" key="6">
    <source>
        <dbReference type="SAM" id="Phobius"/>
    </source>
</evidence>
<dbReference type="EMBL" id="BTRK01000006">
    <property type="protein sequence ID" value="GMR61867.1"/>
    <property type="molecule type" value="Genomic_DNA"/>
</dbReference>
<feature type="transmembrane region" description="Helical" evidence="6">
    <location>
        <begin position="7"/>
        <end position="30"/>
    </location>
</feature>
<evidence type="ECO:0000256" key="2">
    <source>
        <dbReference type="ARBA" id="ARBA00009166"/>
    </source>
</evidence>
<comment type="subcellular location">
    <subcellularLocation>
        <location evidence="1">Membrane</location>
        <topology evidence="1">Multi-pass membrane protein</topology>
    </subcellularLocation>
</comment>
<gene>
    <name evidence="7" type="ORF">PMAYCL1PPCAC_32062</name>
</gene>
<dbReference type="InterPro" id="IPR019421">
    <property type="entry name" value="7TM_GPCR_serpentine_rcpt_Srd"/>
</dbReference>
<dbReference type="Proteomes" id="UP001328107">
    <property type="component" value="Unassembled WGS sequence"/>
</dbReference>
<name>A0AAN5DH08_9BILA</name>
<dbReference type="PANTHER" id="PTHR22945:SF40">
    <property type="entry name" value="SERPENTINE RECEPTOR, CLASS D (DELTA)-RELATED"/>
    <property type="match status" value="1"/>
</dbReference>
<keyword evidence="8" id="KW-1185">Reference proteome</keyword>
<dbReference type="GO" id="GO:0016020">
    <property type="term" value="C:membrane"/>
    <property type="evidence" value="ECO:0007669"/>
    <property type="project" value="UniProtKB-SubCell"/>
</dbReference>
<evidence type="ECO:0000313" key="8">
    <source>
        <dbReference type="Proteomes" id="UP001328107"/>
    </source>
</evidence>
<feature type="transmembrane region" description="Helical" evidence="6">
    <location>
        <begin position="145"/>
        <end position="165"/>
    </location>
</feature>
<feature type="transmembrane region" description="Helical" evidence="6">
    <location>
        <begin position="95"/>
        <end position="124"/>
    </location>
</feature>
<dbReference type="InterPro" id="IPR050920">
    <property type="entry name" value="Nematode_rcpt-like_delta"/>
</dbReference>
<evidence type="ECO:0000256" key="1">
    <source>
        <dbReference type="ARBA" id="ARBA00004141"/>
    </source>
</evidence>
<accession>A0AAN5DH08</accession>